<accession>A0A6J5M3J1</accession>
<evidence type="ECO:0000259" key="1">
    <source>
        <dbReference type="Pfam" id="PF04233"/>
    </source>
</evidence>
<feature type="domain" description="Phage head morphogenesis" evidence="1">
    <location>
        <begin position="123"/>
        <end position="247"/>
    </location>
</feature>
<reference evidence="2" key="1">
    <citation type="submission" date="2020-04" db="EMBL/GenBank/DDBJ databases">
        <authorList>
            <person name="Chiriac C."/>
            <person name="Salcher M."/>
            <person name="Ghai R."/>
            <person name="Kavagutti S V."/>
        </authorList>
    </citation>
    <scope>NUCLEOTIDE SEQUENCE</scope>
</reference>
<proteinExistence type="predicted"/>
<evidence type="ECO:0000313" key="2">
    <source>
        <dbReference type="EMBL" id="CAB4140123.1"/>
    </source>
</evidence>
<dbReference type="EMBL" id="LR796374">
    <property type="protein sequence ID" value="CAB4140123.1"/>
    <property type="molecule type" value="Genomic_DNA"/>
</dbReference>
<dbReference type="InterPro" id="IPR006528">
    <property type="entry name" value="Phage_head_morphogenesis_dom"/>
</dbReference>
<sequence length="272" mass="31389">MTNREQWLSFARKQKIFEKRYARRFLAVIREGNKAFADARLDASRLDVLITPLSYRELYLNLYKEAAIPAAKSSYNETRRKAVKFTGLGRDELWISEVVRYIETNGLEMLTQSVSDTHKKILLKLLQQGIDDGLSYEETVRLIINNRVWVANAMRIARTESVRAMNYGHMVGAAALQFETDKVWISARDARTRGADGEDQFDHYHMNEQRVGYNDPFFDARRKEPIMFPGDPHASSGNTINCRCRVIFEPKRDANGRLIPKMPQLPRLSATL</sequence>
<gene>
    <name evidence="2" type="ORF">UFOVP402_4</name>
</gene>
<organism evidence="2">
    <name type="scientific">uncultured Caudovirales phage</name>
    <dbReference type="NCBI Taxonomy" id="2100421"/>
    <lineage>
        <taxon>Viruses</taxon>
        <taxon>Duplodnaviria</taxon>
        <taxon>Heunggongvirae</taxon>
        <taxon>Uroviricota</taxon>
        <taxon>Caudoviricetes</taxon>
        <taxon>Peduoviridae</taxon>
        <taxon>Maltschvirus</taxon>
        <taxon>Maltschvirus maltsch</taxon>
    </lineage>
</organism>
<protein>
    <submittedName>
        <fullName evidence="2">Phage head morphogenesis domain containing protein</fullName>
    </submittedName>
</protein>
<dbReference type="Pfam" id="PF04233">
    <property type="entry name" value="Phage_Mu_F"/>
    <property type="match status" value="1"/>
</dbReference>
<name>A0A6J5M3J1_9CAUD</name>